<feature type="region of interest" description="Disordered" evidence="1">
    <location>
        <begin position="1"/>
        <end position="25"/>
    </location>
</feature>
<gene>
    <name evidence="3" type="ORF">ACFOW6_13300</name>
</gene>
<dbReference type="PANTHER" id="PTHR35563">
    <property type="entry name" value="BARREL METAL-DEPENDENT HYDROLASE, PUTATIVE (AFU_ORTHOLOGUE AFUA_1G16240)-RELATED"/>
    <property type="match status" value="1"/>
</dbReference>
<dbReference type="InterPro" id="IPR006680">
    <property type="entry name" value="Amidohydro-rel"/>
</dbReference>
<dbReference type="RefSeq" id="WP_382422871.1">
    <property type="nucleotide sequence ID" value="NZ_JBHSCW010000007.1"/>
</dbReference>
<evidence type="ECO:0000259" key="2">
    <source>
        <dbReference type="Pfam" id="PF04909"/>
    </source>
</evidence>
<proteinExistence type="predicted"/>
<evidence type="ECO:0000313" key="4">
    <source>
        <dbReference type="Proteomes" id="UP001595799"/>
    </source>
</evidence>
<dbReference type="EMBL" id="JBHSCW010000007">
    <property type="protein sequence ID" value="MFC4352521.1"/>
    <property type="molecule type" value="Genomic_DNA"/>
</dbReference>
<dbReference type="Gene3D" id="3.20.20.140">
    <property type="entry name" value="Metal-dependent hydrolases"/>
    <property type="match status" value="1"/>
</dbReference>
<accession>A0ABV8UMN0</accession>
<dbReference type="PANTHER" id="PTHR35563:SF2">
    <property type="entry name" value="BARREL METAL-DEPENDENT HYDROLASE, PUTATIVE (AFU_ORTHOLOGUE AFUA_1G16240)-RELATED"/>
    <property type="match status" value="1"/>
</dbReference>
<comment type="caution">
    <text evidence="3">The sequence shown here is derived from an EMBL/GenBank/DDBJ whole genome shotgun (WGS) entry which is preliminary data.</text>
</comment>
<reference evidence="4" key="1">
    <citation type="journal article" date="2019" name="Int. J. Syst. Evol. Microbiol.">
        <title>The Global Catalogue of Microorganisms (GCM) 10K type strain sequencing project: providing services to taxonomists for standard genome sequencing and annotation.</title>
        <authorList>
            <consortium name="The Broad Institute Genomics Platform"/>
            <consortium name="The Broad Institute Genome Sequencing Center for Infectious Disease"/>
            <person name="Wu L."/>
            <person name="Ma J."/>
        </authorList>
    </citation>
    <scope>NUCLEOTIDE SEQUENCE [LARGE SCALE GENOMIC DNA]</scope>
    <source>
        <strain evidence="4">CECT 8472</strain>
    </source>
</reference>
<dbReference type="Proteomes" id="UP001595799">
    <property type="component" value="Unassembled WGS sequence"/>
</dbReference>
<dbReference type="SUPFAM" id="SSF51556">
    <property type="entry name" value="Metallo-dependent hydrolases"/>
    <property type="match status" value="1"/>
</dbReference>
<organism evidence="3 4">
    <name type="scientific">Fodinicurvata halophila</name>
    <dbReference type="NCBI Taxonomy" id="1419723"/>
    <lineage>
        <taxon>Bacteria</taxon>
        <taxon>Pseudomonadati</taxon>
        <taxon>Pseudomonadota</taxon>
        <taxon>Alphaproteobacteria</taxon>
        <taxon>Rhodospirillales</taxon>
        <taxon>Rhodovibrionaceae</taxon>
        <taxon>Fodinicurvata</taxon>
    </lineage>
</organism>
<name>A0ABV8UMN0_9PROT</name>
<evidence type="ECO:0000313" key="3">
    <source>
        <dbReference type="EMBL" id="MFC4352521.1"/>
    </source>
</evidence>
<dbReference type="InterPro" id="IPR052358">
    <property type="entry name" value="Aro_Compnd_Degr_Hydrolases"/>
</dbReference>
<dbReference type="Pfam" id="PF04909">
    <property type="entry name" value="Amidohydro_2"/>
    <property type="match status" value="1"/>
</dbReference>
<evidence type="ECO:0000256" key="1">
    <source>
        <dbReference type="SAM" id="MobiDB-lite"/>
    </source>
</evidence>
<feature type="domain" description="Amidohydrolase-related" evidence="2">
    <location>
        <begin position="27"/>
        <end position="294"/>
    </location>
</feature>
<sequence>MNDSIPVTPDPVANPARPSTPLPAGACDSHAHVFDPQGRTPLAPNREYSPSHAPLDRYEALLRHLGFERAVLVQPSVYGTDNSFMVECLETKGPTGDDSFRGIAVVDSSVTDTDLETMQRVGVRGIRINLVYGGGVDLEVLNSLGTRLASLGWHVQFLVDLSKLPDFASRVDDLPVPFVVDHIGHFPARLGPELPAFRDLLGLVREGRAWVKVSGPNRISTRPTAPFDDVRPLVDPLVEANPDRLLFGTDWPHVNLSPPMPDDGDLVDDLANWIPDEAIRQRILVDNPARLYGFDG</sequence>
<protein>
    <submittedName>
        <fullName evidence="3">Amidohydrolase family protein</fullName>
    </submittedName>
</protein>
<keyword evidence="4" id="KW-1185">Reference proteome</keyword>
<dbReference type="InterPro" id="IPR032466">
    <property type="entry name" value="Metal_Hydrolase"/>
</dbReference>